<dbReference type="HOGENOM" id="CLU_005726_5_0_1"/>
<dbReference type="PANTHER" id="PTHR35871">
    <property type="entry name" value="EXPRESSED PROTEIN"/>
    <property type="match status" value="1"/>
</dbReference>
<sequence length="234" mass="26296">MPEKLFRDCYLVLVAHDEMVAQVHDGLKYTWVLNGEQPLRKKGVGRGLHQSDFICSTVGWLEEASVTLEYGKNHEGMWTGELFAKQVTVQPFILLNHILISIQLQEKFFKAFAEAHGPGHIAVLLVDNSQGHSSYAPDALHAGAMNLKPGGKQAQMRAGWFTNDGQKVIQSMIYGPDHEMYANQANGMKAVLQEQGLWRDNLTGICKKRCEEDATDCCVRHIIQLQPDFMEQKS</sequence>
<name>A0A0D0BFI1_9AGAR</name>
<gene>
    <name evidence="1" type="ORF">GYMLUDRAFT_63685</name>
</gene>
<proteinExistence type="predicted"/>
<dbReference type="AlphaFoldDB" id="A0A0D0BFI1"/>
<dbReference type="PANTHER" id="PTHR35871:SF1">
    <property type="entry name" value="CXC1-LIKE CYSTEINE CLUSTER ASSOCIATED WITH KDZ TRANSPOSASES DOMAIN-CONTAINING PROTEIN"/>
    <property type="match status" value="1"/>
</dbReference>
<keyword evidence="2" id="KW-1185">Reference proteome</keyword>
<evidence type="ECO:0000313" key="2">
    <source>
        <dbReference type="Proteomes" id="UP000053593"/>
    </source>
</evidence>
<dbReference type="EMBL" id="KN834829">
    <property type="protein sequence ID" value="KIK53421.1"/>
    <property type="molecule type" value="Genomic_DNA"/>
</dbReference>
<dbReference type="OrthoDB" id="3218065at2759"/>
<organism evidence="1 2">
    <name type="scientific">Collybiopsis luxurians FD-317 M1</name>
    <dbReference type="NCBI Taxonomy" id="944289"/>
    <lineage>
        <taxon>Eukaryota</taxon>
        <taxon>Fungi</taxon>
        <taxon>Dikarya</taxon>
        <taxon>Basidiomycota</taxon>
        <taxon>Agaricomycotina</taxon>
        <taxon>Agaricomycetes</taxon>
        <taxon>Agaricomycetidae</taxon>
        <taxon>Agaricales</taxon>
        <taxon>Marasmiineae</taxon>
        <taxon>Omphalotaceae</taxon>
        <taxon>Collybiopsis</taxon>
        <taxon>Collybiopsis luxurians</taxon>
    </lineage>
</organism>
<reference evidence="1 2" key="1">
    <citation type="submission" date="2014-04" db="EMBL/GenBank/DDBJ databases">
        <title>Evolutionary Origins and Diversification of the Mycorrhizal Mutualists.</title>
        <authorList>
            <consortium name="DOE Joint Genome Institute"/>
            <consortium name="Mycorrhizal Genomics Consortium"/>
            <person name="Kohler A."/>
            <person name="Kuo A."/>
            <person name="Nagy L.G."/>
            <person name="Floudas D."/>
            <person name="Copeland A."/>
            <person name="Barry K.W."/>
            <person name="Cichocki N."/>
            <person name="Veneault-Fourrey C."/>
            <person name="LaButti K."/>
            <person name="Lindquist E.A."/>
            <person name="Lipzen A."/>
            <person name="Lundell T."/>
            <person name="Morin E."/>
            <person name="Murat C."/>
            <person name="Riley R."/>
            <person name="Ohm R."/>
            <person name="Sun H."/>
            <person name="Tunlid A."/>
            <person name="Henrissat B."/>
            <person name="Grigoriev I.V."/>
            <person name="Hibbett D.S."/>
            <person name="Martin F."/>
        </authorList>
    </citation>
    <scope>NUCLEOTIDE SEQUENCE [LARGE SCALE GENOMIC DNA]</scope>
    <source>
        <strain evidence="1 2">FD-317 M1</strain>
    </source>
</reference>
<evidence type="ECO:0000313" key="1">
    <source>
        <dbReference type="EMBL" id="KIK53421.1"/>
    </source>
</evidence>
<protein>
    <submittedName>
        <fullName evidence="1">Unplaced genomic scaffold GYMLUscaffold_81, whole genome shotgun sequence</fullName>
    </submittedName>
</protein>
<dbReference type="Proteomes" id="UP000053593">
    <property type="component" value="Unassembled WGS sequence"/>
</dbReference>
<accession>A0A0D0BFI1</accession>